<gene>
    <name evidence="1" type="ORF">DES53_1068</name>
</gene>
<evidence type="ECO:0000313" key="1">
    <source>
        <dbReference type="EMBL" id="RBP42304.1"/>
    </source>
</evidence>
<name>A0A366HJ83_9BACT</name>
<dbReference type="EMBL" id="QNRR01000006">
    <property type="protein sequence ID" value="RBP42304.1"/>
    <property type="molecule type" value="Genomic_DNA"/>
</dbReference>
<proteinExistence type="predicted"/>
<evidence type="ECO:0000313" key="2">
    <source>
        <dbReference type="Proteomes" id="UP000253426"/>
    </source>
</evidence>
<comment type="caution">
    <text evidence="1">The sequence shown here is derived from an EMBL/GenBank/DDBJ whole genome shotgun (WGS) entry which is preliminary data.</text>
</comment>
<protein>
    <submittedName>
        <fullName evidence="1">Uncharacterized protein</fullName>
    </submittedName>
</protein>
<keyword evidence="2" id="KW-1185">Reference proteome</keyword>
<dbReference type="RefSeq" id="WP_113959451.1">
    <property type="nucleotide sequence ID" value="NZ_QNRR01000006.1"/>
</dbReference>
<accession>A0A366HJ83</accession>
<dbReference type="Proteomes" id="UP000253426">
    <property type="component" value="Unassembled WGS sequence"/>
</dbReference>
<sequence>MRVLFLLTESGGEASTVADMELPMVPRTGDMVQVRLPDGHSLQLTVNNVLWDLRTEEAPVIYVWGLEDRPENGATGES</sequence>
<reference evidence="1 2" key="1">
    <citation type="submission" date="2018-06" db="EMBL/GenBank/DDBJ databases">
        <title>Genomic Encyclopedia of Type Strains, Phase IV (KMG-IV): sequencing the most valuable type-strain genomes for metagenomic binning, comparative biology and taxonomic classification.</title>
        <authorList>
            <person name="Goeker M."/>
        </authorList>
    </citation>
    <scope>NUCLEOTIDE SEQUENCE [LARGE SCALE GENOMIC DNA]</scope>
    <source>
        <strain evidence="1 2">DSM 25532</strain>
    </source>
</reference>
<organism evidence="1 2">
    <name type="scientific">Roseimicrobium gellanilyticum</name>
    <dbReference type="NCBI Taxonomy" id="748857"/>
    <lineage>
        <taxon>Bacteria</taxon>
        <taxon>Pseudomonadati</taxon>
        <taxon>Verrucomicrobiota</taxon>
        <taxon>Verrucomicrobiia</taxon>
        <taxon>Verrucomicrobiales</taxon>
        <taxon>Verrucomicrobiaceae</taxon>
        <taxon>Roseimicrobium</taxon>
    </lineage>
</organism>
<dbReference type="AlphaFoldDB" id="A0A366HJ83"/>